<accession>A0ABR3VTZ5</accession>
<protein>
    <submittedName>
        <fullName evidence="1">Uncharacterized protein</fullName>
    </submittedName>
</protein>
<dbReference type="Proteomes" id="UP001586593">
    <property type="component" value="Unassembled WGS sequence"/>
</dbReference>
<reference evidence="1 2" key="1">
    <citation type="journal article" date="2024" name="Commun. Biol.">
        <title>Comparative genomic analysis of thermophilic fungi reveals convergent evolutionary adaptations and gene losses.</title>
        <authorList>
            <person name="Steindorff A.S."/>
            <person name="Aguilar-Pontes M.V."/>
            <person name="Robinson A.J."/>
            <person name="Andreopoulos B."/>
            <person name="LaButti K."/>
            <person name="Kuo A."/>
            <person name="Mondo S."/>
            <person name="Riley R."/>
            <person name="Otillar R."/>
            <person name="Haridas S."/>
            <person name="Lipzen A."/>
            <person name="Grimwood J."/>
            <person name="Schmutz J."/>
            <person name="Clum A."/>
            <person name="Reid I.D."/>
            <person name="Moisan M.C."/>
            <person name="Butler G."/>
            <person name="Nguyen T.T.M."/>
            <person name="Dewar K."/>
            <person name="Conant G."/>
            <person name="Drula E."/>
            <person name="Henrissat B."/>
            <person name="Hansel C."/>
            <person name="Singer S."/>
            <person name="Hutchinson M.I."/>
            <person name="de Vries R.P."/>
            <person name="Natvig D.O."/>
            <person name="Powell A.J."/>
            <person name="Tsang A."/>
            <person name="Grigoriev I.V."/>
        </authorList>
    </citation>
    <scope>NUCLEOTIDE SEQUENCE [LARGE SCALE GENOMIC DNA]</scope>
    <source>
        <strain evidence="1 2">ATCC 24622</strain>
    </source>
</reference>
<sequence length="79" mass="8875">MACRVVSMLIGTHDQTQNARHVPGDRIRYLRWVAYQGDPMQAGTAWVKDSSFLPSLSSVVDVLCTMPYVASYRQQVVES</sequence>
<proteinExistence type="predicted"/>
<evidence type="ECO:0000313" key="2">
    <source>
        <dbReference type="Proteomes" id="UP001586593"/>
    </source>
</evidence>
<gene>
    <name evidence="1" type="ORF">VTK73DRAFT_1053</name>
</gene>
<comment type="caution">
    <text evidence="1">The sequence shown here is derived from an EMBL/GenBank/DDBJ whole genome shotgun (WGS) entry which is preliminary data.</text>
</comment>
<organism evidence="1 2">
    <name type="scientific">Phialemonium thermophilum</name>
    <dbReference type="NCBI Taxonomy" id="223376"/>
    <lineage>
        <taxon>Eukaryota</taxon>
        <taxon>Fungi</taxon>
        <taxon>Dikarya</taxon>
        <taxon>Ascomycota</taxon>
        <taxon>Pezizomycotina</taxon>
        <taxon>Sordariomycetes</taxon>
        <taxon>Sordariomycetidae</taxon>
        <taxon>Cephalothecales</taxon>
        <taxon>Cephalothecaceae</taxon>
        <taxon>Phialemonium</taxon>
    </lineage>
</organism>
<evidence type="ECO:0000313" key="1">
    <source>
        <dbReference type="EMBL" id="KAL1845140.1"/>
    </source>
</evidence>
<keyword evidence="2" id="KW-1185">Reference proteome</keyword>
<dbReference type="EMBL" id="JAZHXJ010001239">
    <property type="protein sequence ID" value="KAL1845140.1"/>
    <property type="molecule type" value="Genomic_DNA"/>
</dbReference>
<name>A0ABR3VTZ5_9PEZI</name>